<evidence type="ECO:0000313" key="1">
    <source>
        <dbReference type="EMBL" id="KIW51924.1"/>
    </source>
</evidence>
<name>A0A0D2EVP6_9EURO</name>
<gene>
    <name evidence="1" type="ORF">PV05_10597</name>
</gene>
<evidence type="ECO:0000313" key="2">
    <source>
        <dbReference type="Proteomes" id="UP000054342"/>
    </source>
</evidence>
<organism evidence="1 2">
    <name type="scientific">Exophiala xenobiotica</name>
    <dbReference type="NCBI Taxonomy" id="348802"/>
    <lineage>
        <taxon>Eukaryota</taxon>
        <taxon>Fungi</taxon>
        <taxon>Dikarya</taxon>
        <taxon>Ascomycota</taxon>
        <taxon>Pezizomycotina</taxon>
        <taxon>Eurotiomycetes</taxon>
        <taxon>Chaetothyriomycetidae</taxon>
        <taxon>Chaetothyriales</taxon>
        <taxon>Herpotrichiellaceae</taxon>
        <taxon>Exophiala</taxon>
    </lineage>
</organism>
<keyword evidence="2" id="KW-1185">Reference proteome</keyword>
<dbReference type="AlphaFoldDB" id="A0A0D2EVP6"/>
<accession>A0A0D2EVP6</accession>
<dbReference type="GeneID" id="25332505"/>
<dbReference type="EMBL" id="KN847322">
    <property type="protein sequence ID" value="KIW51924.1"/>
    <property type="molecule type" value="Genomic_DNA"/>
</dbReference>
<sequence>MPEKVSILSFSVRGWTTSPPYPALCLRHSKSLTSEQTIHQYWDMTTKGSRISLLGQASIRQACSRADWEQTYHSKASLLQIAQRTIKDDGQPAWAKLRDTLQGCDRLGVIVKQDLNTKTFALGVVVDIHKGAAGTVGDRLSARFLATRKCDARAAESLGYTGTVEAAGDCGRSYCFLSSCCGDTSPA</sequence>
<protein>
    <submittedName>
        <fullName evidence="1">Uncharacterized protein</fullName>
    </submittedName>
</protein>
<dbReference type="RefSeq" id="XP_013312508.1">
    <property type="nucleotide sequence ID" value="XM_013457054.1"/>
</dbReference>
<dbReference type="Proteomes" id="UP000054342">
    <property type="component" value="Unassembled WGS sequence"/>
</dbReference>
<dbReference type="HOGENOM" id="CLU_1447698_0_0_1"/>
<proteinExistence type="predicted"/>
<reference evidence="1 2" key="1">
    <citation type="submission" date="2015-01" db="EMBL/GenBank/DDBJ databases">
        <title>The Genome Sequence of Exophiala xenobiotica CBS118157.</title>
        <authorList>
            <consortium name="The Broad Institute Genomics Platform"/>
            <person name="Cuomo C."/>
            <person name="de Hoog S."/>
            <person name="Gorbushina A."/>
            <person name="Stielow B."/>
            <person name="Teixiera M."/>
            <person name="Abouelleil A."/>
            <person name="Chapman S.B."/>
            <person name="Priest M."/>
            <person name="Young S.K."/>
            <person name="Wortman J."/>
            <person name="Nusbaum C."/>
            <person name="Birren B."/>
        </authorList>
    </citation>
    <scope>NUCLEOTIDE SEQUENCE [LARGE SCALE GENOMIC DNA]</scope>
    <source>
        <strain evidence="1 2">CBS 118157</strain>
    </source>
</reference>